<evidence type="ECO:0008006" key="6">
    <source>
        <dbReference type="Google" id="ProtNLM"/>
    </source>
</evidence>
<dbReference type="GO" id="GO:0070824">
    <property type="term" value="C:SHREC complex"/>
    <property type="evidence" value="ECO:0007669"/>
    <property type="project" value="InterPro"/>
</dbReference>
<evidence type="ECO:0000313" key="5">
    <source>
        <dbReference type="Proteomes" id="UP001310594"/>
    </source>
</evidence>
<feature type="region of interest" description="Disordered" evidence="1">
    <location>
        <begin position="18"/>
        <end position="39"/>
    </location>
</feature>
<dbReference type="Pfam" id="PF10383">
    <property type="entry name" value="Clr2"/>
    <property type="match status" value="1"/>
</dbReference>
<dbReference type="GO" id="GO:0033553">
    <property type="term" value="C:rDNA heterochromatin"/>
    <property type="evidence" value="ECO:0007669"/>
    <property type="project" value="TreeGrafter"/>
</dbReference>
<evidence type="ECO:0000259" key="3">
    <source>
        <dbReference type="Pfam" id="PF16761"/>
    </source>
</evidence>
<evidence type="ECO:0000313" key="4">
    <source>
        <dbReference type="EMBL" id="KAK5701542.1"/>
    </source>
</evidence>
<dbReference type="InterPro" id="IPR038986">
    <property type="entry name" value="Clr2"/>
</dbReference>
<dbReference type="InterPro" id="IPR031915">
    <property type="entry name" value="Clr2_N"/>
</dbReference>
<feature type="region of interest" description="Disordered" evidence="1">
    <location>
        <begin position="210"/>
        <end position="249"/>
    </location>
</feature>
<feature type="compositionally biased region" description="Basic and acidic residues" evidence="1">
    <location>
        <begin position="18"/>
        <end position="28"/>
    </location>
</feature>
<dbReference type="GO" id="GO:0031934">
    <property type="term" value="C:mating-type region heterochromatin"/>
    <property type="evidence" value="ECO:0007669"/>
    <property type="project" value="TreeGrafter"/>
</dbReference>
<protein>
    <recommendedName>
        <fullName evidence="6">Cryptic loci regulator 2 N-terminal domain-containing protein</fullName>
    </recommendedName>
</protein>
<comment type="caution">
    <text evidence="4">The sequence shown here is derived from an EMBL/GenBank/DDBJ whole genome shotgun (WGS) entry which is preliminary data.</text>
</comment>
<dbReference type="PANTHER" id="PTHR38046">
    <property type="entry name" value="CRYPTIC LOCI REGULATOR 2"/>
    <property type="match status" value="1"/>
</dbReference>
<sequence>MARFKSIYIRRSDGKQEVVVKGKRRETNEPLPEQLDTTPDKYGVSDFYREVAPDESKSLDWRRKLGGMIAREMRWDEGGGFMLQQYGYILMTFPEGYRLYEHIKKTTRDGKIEVKSKTHAAGGNDRQDAYLYGYPAGRKKRFRSPADFFPHVLWLLTDESGDPDNCGCKLCSPEELEAAIPGAKAKAKVEKPIKQERDSIKLAYAPPLHQRASSISQSGPAPKIKQESGLSSRPAIAGPIPTPLPKPRVSDQQIDRQYFNFMYRPGELVWFKRGQAWGLGIVLRRWHMGIGQSIQYTYSVQPLSFPNHGSTAVVKSTDYEFRPWLAWSVPKFTHDGLNNMQEPFHYDNADWQGMQQKRYGHGEMEVDASILAAKAVDATYTPFGVIQTTQPEPGVTETRYNGVFLGAEKLWVGDPIRLQVGSGTDIMILHHIIERRRASMASSPPTVQLIGDVYSLTSVPHRPGDSIPNIPSSTSGNAENPYLPHRLVEDLRDRNNRSIAAKGTASYWKLIAAQSRLGPESIKGRWYEASLLLPVLQQAQYQELARKGDVQEASLWMNARGDCQNSNRPAHFPKMPRPNLRKETRESAFGKALPPGVEVKDGIEPPLPEGVDPALDGSMDGTNEGMQIDTKFDSADNAGDVGDGGEAGGGAIDEFMNLEGDTMAGFGNEYAGQASQSGFY</sequence>
<evidence type="ECO:0000256" key="1">
    <source>
        <dbReference type="SAM" id="MobiDB-lite"/>
    </source>
</evidence>
<dbReference type="Pfam" id="PF16761">
    <property type="entry name" value="Clr2_transil"/>
    <property type="match status" value="1"/>
</dbReference>
<dbReference type="GO" id="GO:0030466">
    <property type="term" value="P:silent mating-type cassette heterochromatin formation"/>
    <property type="evidence" value="ECO:0007669"/>
    <property type="project" value="TreeGrafter"/>
</dbReference>
<name>A0AAN7WBR9_9PEZI</name>
<dbReference type="EMBL" id="JAVRQU010000006">
    <property type="protein sequence ID" value="KAK5701542.1"/>
    <property type="molecule type" value="Genomic_DNA"/>
</dbReference>
<reference evidence="4" key="1">
    <citation type="submission" date="2023-08" db="EMBL/GenBank/DDBJ databases">
        <title>Black Yeasts Isolated from many extreme environments.</title>
        <authorList>
            <person name="Coleine C."/>
            <person name="Stajich J.E."/>
            <person name="Selbmann L."/>
        </authorList>
    </citation>
    <scope>NUCLEOTIDE SEQUENCE</scope>
    <source>
        <strain evidence="4">CCFEE 5810</strain>
    </source>
</reference>
<accession>A0AAN7WBR9</accession>
<dbReference type="PANTHER" id="PTHR38046:SF1">
    <property type="entry name" value="CRYPTIC LOCI REGULATOR 2"/>
    <property type="match status" value="1"/>
</dbReference>
<feature type="domain" description="Cryptic loci regulator 2 N-terminal" evidence="3">
    <location>
        <begin position="88"/>
        <end position="171"/>
    </location>
</feature>
<feature type="domain" description="Cryptic loci regulator 2 C-terminal" evidence="2">
    <location>
        <begin position="400"/>
        <end position="528"/>
    </location>
</feature>
<organism evidence="4 5">
    <name type="scientific">Elasticomyces elasticus</name>
    <dbReference type="NCBI Taxonomy" id="574655"/>
    <lineage>
        <taxon>Eukaryota</taxon>
        <taxon>Fungi</taxon>
        <taxon>Dikarya</taxon>
        <taxon>Ascomycota</taxon>
        <taxon>Pezizomycotina</taxon>
        <taxon>Dothideomycetes</taxon>
        <taxon>Dothideomycetidae</taxon>
        <taxon>Mycosphaerellales</taxon>
        <taxon>Teratosphaeriaceae</taxon>
        <taxon>Elasticomyces</taxon>
    </lineage>
</organism>
<gene>
    <name evidence="4" type="ORF">LTR97_004357</name>
</gene>
<proteinExistence type="predicted"/>
<dbReference type="Proteomes" id="UP001310594">
    <property type="component" value="Unassembled WGS sequence"/>
</dbReference>
<evidence type="ECO:0000259" key="2">
    <source>
        <dbReference type="Pfam" id="PF10383"/>
    </source>
</evidence>
<dbReference type="AlphaFoldDB" id="A0AAN7WBR9"/>
<dbReference type="InterPro" id="IPR018839">
    <property type="entry name" value="Tscrpt-silencing_Clr2_C"/>
</dbReference>